<sequence>MRGDRINSDVSVADMGTWALTKSTPRMRIFKSFTPFCTLLLTLVFREGRLSRPSANDSYRCVILQRITASATSASSPSVAQLGAYVRPLKGERDTTALYDSIKGSPRQGMPTKVLSSTTNALACNENPLG</sequence>
<gene>
    <name evidence="1" type="ORF">O1611_g1758</name>
</gene>
<dbReference type="EMBL" id="JAPUUL010000215">
    <property type="protein sequence ID" value="KAJ8131866.1"/>
    <property type="molecule type" value="Genomic_DNA"/>
</dbReference>
<dbReference type="Proteomes" id="UP001153332">
    <property type="component" value="Unassembled WGS sequence"/>
</dbReference>
<protein>
    <submittedName>
        <fullName evidence="1">Uncharacterized protein</fullName>
    </submittedName>
</protein>
<comment type="caution">
    <text evidence="1">The sequence shown here is derived from an EMBL/GenBank/DDBJ whole genome shotgun (WGS) entry which is preliminary data.</text>
</comment>
<evidence type="ECO:0000313" key="2">
    <source>
        <dbReference type="Proteomes" id="UP001153332"/>
    </source>
</evidence>
<keyword evidence="2" id="KW-1185">Reference proteome</keyword>
<accession>A0ACC2JWT5</accession>
<organism evidence="1 2">
    <name type="scientific">Lasiodiplodia mahajangana</name>
    <dbReference type="NCBI Taxonomy" id="1108764"/>
    <lineage>
        <taxon>Eukaryota</taxon>
        <taxon>Fungi</taxon>
        <taxon>Dikarya</taxon>
        <taxon>Ascomycota</taxon>
        <taxon>Pezizomycotina</taxon>
        <taxon>Dothideomycetes</taxon>
        <taxon>Dothideomycetes incertae sedis</taxon>
        <taxon>Botryosphaeriales</taxon>
        <taxon>Botryosphaeriaceae</taxon>
        <taxon>Lasiodiplodia</taxon>
    </lineage>
</organism>
<evidence type="ECO:0000313" key="1">
    <source>
        <dbReference type="EMBL" id="KAJ8131866.1"/>
    </source>
</evidence>
<name>A0ACC2JWT5_9PEZI</name>
<reference evidence="1" key="1">
    <citation type="submission" date="2022-12" db="EMBL/GenBank/DDBJ databases">
        <title>Genome Sequence of Lasiodiplodia mahajangana.</title>
        <authorList>
            <person name="Buettner E."/>
        </authorList>
    </citation>
    <scope>NUCLEOTIDE SEQUENCE</scope>
    <source>
        <strain evidence="1">VT137</strain>
    </source>
</reference>
<proteinExistence type="predicted"/>